<evidence type="ECO:0008006" key="4">
    <source>
        <dbReference type="Google" id="ProtNLM"/>
    </source>
</evidence>
<accession>A0A5N5KTH9</accession>
<keyword evidence="3" id="KW-1185">Reference proteome</keyword>
<dbReference type="EMBL" id="VDCV01000011">
    <property type="protein sequence ID" value="KAB5533674.1"/>
    <property type="molecule type" value="Genomic_DNA"/>
</dbReference>
<feature type="region of interest" description="Disordered" evidence="1">
    <location>
        <begin position="59"/>
        <end position="78"/>
    </location>
</feature>
<dbReference type="AlphaFoldDB" id="A0A5N5KTH9"/>
<name>A0A5N5KTH9_9ROSI</name>
<gene>
    <name evidence="2" type="ORF">DKX38_016760</name>
</gene>
<organism evidence="2 3">
    <name type="scientific">Salix brachista</name>
    <dbReference type="NCBI Taxonomy" id="2182728"/>
    <lineage>
        <taxon>Eukaryota</taxon>
        <taxon>Viridiplantae</taxon>
        <taxon>Streptophyta</taxon>
        <taxon>Embryophyta</taxon>
        <taxon>Tracheophyta</taxon>
        <taxon>Spermatophyta</taxon>
        <taxon>Magnoliopsida</taxon>
        <taxon>eudicotyledons</taxon>
        <taxon>Gunneridae</taxon>
        <taxon>Pentapetalae</taxon>
        <taxon>rosids</taxon>
        <taxon>fabids</taxon>
        <taxon>Malpighiales</taxon>
        <taxon>Salicaceae</taxon>
        <taxon>Saliceae</taxon>
        <taxon>Salix</taxon>
    </lineage>
</organism>
<dbReference type="Proteomes" id="UP000326939">
    <property type="component" value="Chromosome 11"/>
</dbReference>
<feature type="compositionally biased region" description="Polar residues" evidence="1">
    <location>
        <begin position="62"/>
        <end position="78"/>
    </location>
</feature>
<evidence type="ECO:0000313" key="2">
    <source>
        <dbReference type="EMBL" id="KAB5533674.1"/>
    </source>
</evidence>
<sequence>MSSDREEIIRMIKIAAWCLQDNPERRPLMSTVVKVLEGVMEVDSSIVYEFHHALITPAAADHQNSSAQPQASELSTAR</sequence>
<evidence type="ECO:0000256" key="1">
    <source>
        <dbReference type="SAM" id="MobiDB-lite"/>
    </source>
</evidence>
<dbReference type="Gene3D" id="1.10.510.10">
    <property type="entry name" value="Transferase(Phosphotransferase) domain 1"/>
    <property type="match status" value="1"/>
</dbReference>
<evidence type="ECO:0000313" key="3">
    <source>
        <dbReference type="Proteomes" id="UP000326939"/>
    </source>
</evidence>
<reference evidence="3" key="1">
    <citation type="journal article" date="2019" name="Gigascience">
        <title>De novo genome assembly of the endangered Acer yangbiense, a plant species with extremely small populations endemic to Yunnan Province, China.</title>
        <authorList>
            <person name="Yang J."/>
            <person name="Wariss H.M."/>
            <person name="Tao L."/>
            <person name="Zhang R."/>
            <person name="Yun Q."/>
            <person name="Hollingsworth P."/>
            <person name="Dao Z."/>
            <person name="Luo G."/>
            <person name="Guo H."/>
            <person name="Ma Y."/>
            <person name="Sun W."/>
        </authorList>
    </citation>
    <scope>NUCLEOTIDE SEQUENCE [LARGE SCALE GENOMIC DNA]</scope>
    <source>
        <strain evidence="3">cv. br00</strain>
    </source>
</reference>
<proteinExistence type="predicted"/>
<comment type="caution">
    <text evidence="2">The sequence shown here is derived from an EMBL/GenBank/DDBJ whole genome shotgun (WGS) entry which is preliminary data.</text>
</comment>
<protein>
    <recommendedName>
        <fullName evidence="4">Serine-threonine/tyrosine-protein kinase catalytic domain-containing protein</fullName>
    </recommendedName>
</protein>